<reference evidence="1 2" key="1">
    <citation type="submission" date="2020-08" db="EMBL/GenBank/DDBJ databases">
        <title>Sequencing the genomes of 1000 actinobacteria strains.</title>
        <authorList>
            <person name="Klenk H.-P."/>
        </authorList>
    </citation>
    <scope>NUCLEOTIDE SEQUENCE [LARGE SCALE GENOMIC DNA]</scope>
    <source>
        <strain evidence="1 2">DSM 105783</strain>
    </source>
</reference>
<gene>
    <name evidence="1" type="ORF">HD598_002233</name>
</gene>
<evidence type="ECO:0000313" key="2">
    <source>
        <dbReference type="Proteomes" id="UP000580797"/>
    </source>
</evidence>
<name>A0A7W8WZM4_9MICC</name>
<organism evidence="1 2">
    <name type="scientific">Neomicrococcus aestuarii</name>
    <dbReference type="NCBI Taxonomy" id="556325"/>
    <lineage>
        <taxon>Bacteria</taxon>
        <taxon>Bacillati</taxon>
        <taxon>Actinomycetota</taxon>
        <taxon>Actinomycetes</taxon>
        <taxon>Micrococcales</taxon>
        <taxon>Micrococcaceae</taxon>
        <taxon>Neomicrococcus</taxon>
    </lineage>
</organism>
<accession>A0A7W8WZM4</accession>
<sequence>MASLLLGWSGSVARVAALNQYDDAAPGQLVSRGALNPAGIWFSSERAWRVGIQKELGPTAEAVEPSS</sequence>
<dbReference type="Proteomes" id="UP000580797">
    <property type="component" value="Unassembled WGS sequence"/>
</dbReference>
<proteinExistence type="predicted"/>
<protein>
    <submittedName>
        <fullName evidence="1">Uncharacterized protein</fullName>
    </submittedName>
</protein>
<dbReference type="AlphaFoldDB" id="A0A7W8WZM4"/>
<dbReference type="EMBL" id="JACHDR010000001">
    <property type="protein sequence ID" value="MBB5513546.1"/>
    <property type="molecule type" value="Genomic_DNA"/>
</dbReference>
<evidence type="ECO:0000313" key="1">
    <source>
        <dbReference type="EMBL" id="MBB5513546.1"/>
    </source>
</evidence>
<comment type="caution">
    <text evidence="1">The sequence shown here is derived from an EMBL/GenBank/DDBJ whole genome shotgun (WGS) entry which is preliminary data.</text>
</comment>